<sequence length="94" mass="10505">MRSVRSWVKASDSAEVGIAVDMSEERGAYVPEDLDFEGLDEDNLQKDPLEEGMDPPEGWSGATKYGMTEYEQAHPRPLEERLEEERSDVGETGA</sequence>
<proteinExistence type="predicted"/>
<gene>
    <name evidence="2" type="ORF">GCM10017774_08360</name>
</gene>
<dbReference type="EMBL" id="BNAR01000001">
    <property type="protein sequence ID" value="GHH30529.1"/>
    <property type="molecule type" value="Genomic_DNA"/>
</dbReference>
<protein>
    <submittedName>
        <fullName evidence="2">Uncharacterized protein</fullName>
    </submittedName>
</protein>
<accession>A0ABQ3M0S1</accession>
<evidence type="ECO:0000313" key="3">
    <source>
        <dbReference type="Proteomes" id="UP000605568"/>
    </source>
</evidence>
<evidence type="ECO:0000256" key="1">
    <source>
        <dbReference type="SAM" id="MobiDB-lite"/>
    </source>
</evidence>
<feature type="region of interest" description="Disordered" evidence="1">
    <location>
        <begin position="38"/>
        <end position="94"/>
    </location>
</feature>
<feature type="compositionally biased region" description="Basic and acidic residues" evidence="1">
    <location>
        <begin position="71"/>
        <end position="94"/>
    </location>
</feature>
<evidence type="ECO:0000313" key="2">
    <source>
        <dbReference type="EMBL" id="GHH30529.1"/>
    </source>
</evidence>
<dbReference type="Proteomes" id="UP000605568">
    <property type="component" value="Unassembled WGS sequence"/>
</dbReference>
<keyword evidence="3" id="KW-1185">Reference proteome</keyword>
<reference evidence="3" key="1">
    <citation type="journal article" date="2019" name="Int. J. Syst. Evol. Microbiol.">
        <title>The Global Catalogue of Microorganisms (GCM) 10K type strain sequencing project: providing services to taxonomists for standard genome sequencing and annotation.</title>
        <authorList>
            <consortium name="The Broad Institute Genomics Platform"/>
            <consortium name="The Broad Institute Genome Sequencing Center for Infectious Disease"/>
            <person name="Wu L."/>
            <person name="Ma J."/>
        </authorList>
    </citation>
    <scope>NUCLEOTIDE SEQUENCE [LARGE SCALE GENOMIC DNA]</scope>
    <source>
        <strain evidence="3">CGMCC 4.7367</strain>
    </source>
</reference>
<name>A0ABQ3M0S1_9PSEU</name>
<organism evidence="2 3">
    <name type="scientific">Lentzea cavernae</name>
    <dbReference type="NCBI Taxonomy" id="2020703"/>
    <lineage>
        <taxon>Bacteria</taxon>
        <taxon>Bacillati</taxon>
        <taxon>Actinomycetota</taxon>
        <taxon>Actinomycetes</taxon>
        <taxon>Pseudonocardiales</taxon>
        <taxon>Pseudonocardiaceae</taxon>
        <taxon>Lentzea</taxon>
    </lineage>
</organism>
<comment type="caution">
    <text evidence="2">The sequence shown here is derived from an EMBL/GenBank/DDBJ whole genome shotgun (WGS) entry which is preliminary data.</text>
</comment>